<feature type="compositionally biased region" description="Polar residues" evidence="1">
    <location>
        <begin position="17"/>
        <end position="27"/>
    </location>
</feature>
<evidence type="ECO:0000313" key="3">
    <source>
        <dbReference type="Proteomes" id="UP000246991"/>
    </source>
</evidence>
<name>A0A317SE30_9PEZI</name>
<keyword evidence="3" id="KW-1185">Reference proteome</keyword>
<proteinExistence type="predicted"/>
<reference evidence="2 3" key="1">
    <citation type="submission" date="2018-03" db="EMBL/GenBank/DDBJ databases">
        <title>Genomes of Pezizomycetes fungi and the evolution of truffles.</title>
        <authorList>
            <person name="Murat C."/>
            <person name="Payen T."/>
            <person name="Noel B."/>
            <person name="Kuo A."/>
            <person name="Martin F.M."/>
        </authorList>
    </citation>
    <scope>NUCLEOTIDE SEQUENCE [LARGE SCALE GENOMIC DNA]</scope>
    <source>
        <strain evidence="2">091103-1</strain>
    </source>
</reference>
<comment type="caution">
    <text evidence="2">The sequence shown here is derived from an EMBL/GenBank/DDBJ whole genome shotgun (WGS) entry which is preliminary data.</text>
</comment>
<protein>
    <submittedName>
        <fullName evidence="2">Uncharacterized protein</fullName>
    </submittedName>
</protein>
<dbReference type="Proteomes" id="UP000246991">
    <property type="component" value="Unassembled WGS sequence"/>
</dbReference>
<sequence length="105" mass="11370">MATFSPPALAAPGVRCSPSSENPNASTIPHRGANELAPMKCRVISGENRQFFTLRIGQEAAEVKLAIASKSEPRMGPVLAMYSYSSTCSVRQDTAFHRKFPTGRE</sequence>
<evidence type="ECO:0000256" key="1">
    <source>
        <dbReference type="SAM" id="MobiDB-lite"/>
    </source>
</evidence>
<evidence type="ECO:0000313" key="2">
    <source>
        <dbReference type="EMBL" id="PWW72418.1"/>
    </source>
</evidence>
<dbReference type="AlphaFoldDB" id="A0A317SE30"/>
<organism evidence="2 3">
    <name type="scientific">Tuber magnatum</name>
    <name type="common">white Piedmont truffle</name>
    <dbReference type="NCBI Taxonomy" id="42249"/>
    <lineage>
        <taxon>Eukaryota</taxon>
        <taxon>Fungi</taxon>
        <taxon>Dikarya</taxon>
        <taxon>Ascomycota</taxon>
        <taxon>Pezizomycotina</taxon>
        <taxon>Pezizomycetes</taxon>
        <taxon>Pezizales</taxon>
        <taxon>Tuberaceae</taxon>
        <taxon>Tuber</taxon>
    </lineage>
</organism>
<gene>
    <name evidence="2" type="ORF">C7212DRAFT_338609</name>
</gene>
<dbReference type="EMBL" id="PYWC01000107">
    <property type="protein sequence ID" value="PWW72418.1"/>
    <property type="molecule type" value="Genomic_DNA"/>
</dbReference>
<feature type="region of interest" description="Disordered" evidence="1">
    <location>
        <begin position="1"/>
        <end position="32"/>
    </location>
</feature>
<accession>A0A317SE30</accession>